<name>A2EJR0_TRIV3</name>
<dbReference type="Proteomes" id="UP000001542">
    <property type="component" value="Unassembled WGS sequence"/>
</dbReference>
<dbReference type="RefSeq" id="XP_001319357.1">
    <property type="nucleotide sequence ID" value="XM_001319322.1"/>
</dbReference>
<protein>
    <submittedName>
        <fullName evidence="1">Uncharacterized protein</fullName>
    </submittedName>
</protein>
<dbReference type="KEGG" id="tva:4765020"/>
<gene>
    <name evidence="1" type="ORF">TVAG_342980</name>
</gene>
<dbReference type="VEuPathDB" id="TrichDB:TVAG_342980"/>
<proteinExistence type="predicted"/>
<organism evidence="1 2">
    <name type="scientific">Trichomonas vaginalis (strain ATCC PRA-98 / G3)</name>
    <dbReference type="NCBI Taxonomy" id="412133"/>
    <lineage>
        <taxon>Eukaryota</taxon>
        <taxon>Metamonada</taxon>
        <taxon>Parabasalia</taxon>
        <taxon>Trichomonadida</taxon>
        <taxon>Trichomonadidae</taxon>
        <taxon>Trichomonas</taxon>
    </lineage>
</organism>
<evidence type="ECO:0000313" key="2">
    <source>
        <dbReference type="Proteomes" id="UP000001542"/>
    </source>
</evidence>
<reference evidence="1" key="2">
    <citation type="journal article" date="2007" name="Science">
        <title>Draft genome sequence of the sexually transmitted pathogen Trichomonas vaginalis.</title>
        <authorList>
            <person name="Carlton J.M."/>
            <person name="Hirt R.P."/>
            <person name="Silva J.C."/>
            <person name="Delcher A.L."/>
            <person name="Schatz M."/>
            <person name="Zhao Q."/>
            <person name="Wortman J.R."/>
            <person name="Bidwell S.L."/>
            <person name="Alsmark U.C.M."/>
            <person name="Besteiro S."/>
            <person name="Sicheritz-Ponten T."/>
            <person name="Noel C.J."/>
            <person name="Dacks J.B."/>
            <person name="Foster P.G."/>
            <person name="Simillion C."/>
            <person name="Van de Peer Y."/>
            <person name="Miranda-Saavedra D."/>
            <person name="Barton G.J."/>
            <person name="Westrop G.D."/>
            <person name="Mueller S."/>
            <person name="Dessi D."/>
            <person name="Fiori P.L."/>
            <person name="Ren Q."/>
            <person name="Paulsen I."/>
            <person name="Zhang H."/>
            <person name="Bastida-Corcuera F.D."/>
            <person name="Simoes-Barbosa A."/>
            <person name="Brown M.T."/>
            <person name="Hayes R.D."/>
            <person name="Mukherjee M."/>
            <person name="Okumura C.Y."/>
            <person name="Schneider R."/>
            <person name="Smith A.J."/>
            <person name="Vanacova S."/>
            <person name="Villalvazo M."/>
            <person name="Haas B.J."/>
            <person name="Pertea M."/>
            <person name="Feldblyum T.V."/>
            <person name="Utterback T.R."/>
            <person name="Shu C.L."/>
            <person name="Osoegawa K."/>
            <person name="de Jong P.J."/>
            <person name="Hrdy I."/>
            <person name="Horvathova L."/>
            <person name="Zubacova Z."/>
            <person name="Dolezal P."/>
            <person name="Malik S.B."/>
            <person name="Logsdon J.M. Jr."/>
            <person name="Henze K."/>
            <person name="Gupta A."/>
            <person name="Wang C.C."/>
            <person name="Dunne R.L."/>
            <person name="Upcroft J.A."/>
            <person name="Upcroft P."/>
            <person name="White O."/>
            <person name="Salzberg S.L."/>
            <person name="Tang P."/>
            <person name="Chiu C.-H."/>
            <person name="Lee Y.-S."/>
            <person name="Embley T.M."/>
            <person name="Coombs G.H."/>
            <person name="Mottram J.C."/>
            <person name="Tachezy J."/>
            <person name="Fraser-Liggett C.M."/>
            <person name="Johnson P.J."/>
        </authorList>
    </citation>
    <scope>NUCLEOTIDE SEQUENCE [LARGE SCALE GENOMIC DNA]</scope>
    <source>
        <strain evidence="1">G3</strain>
    </source>
</reference>
<sequence length="301" mass="34720">MKGAKRKIFRINRIVNSRQIFKTEAQKPHFVVKTDYFKAYFSPNDIFSQEIGFGPIKFNNSSINCVTASNNYMRGEFSSLQTFMRFKLTKTAKTILFLRPNEVDIQTTIPAYYGEVTNDVIFGKNPGMCACYNYNKMLWTGFVCQNIVSLFAFYQRPTFQSGFQFTLSPQYSIERVLAAFNFKEKLNNLGYRVIYTPKKPKFTHLFGFQYAEENYAATLEYETKVGPSIGLSFKPFKLLGLKYDIQTTMIIQKDKFKSLVNANLNDVVTLAVFTRQPFIGNPTVSVEVSLNFKTKKKDDQD</sequence>
<dbReference type="VEuPathDB" id="TrichDB:TVAGG3_0579810"/>
<accession>A2EJR0</accession>
<evidence type="ECO:0000313" key="1">
    <source>
        <dbReference type="EMBL" id="EAY07134.1"/>
    </source>
</evidence>
<dbReference type="AlphaFoldDB" id="A2EJR0"/>
<dbReference type="InParanoid" id="A2EJR0"/>
<dbReference type="EMBL" id="DS113407">
    <property type="protein sequence ID" value="EAY07134.1"/>
    <property type="molecule type" value="Genomic_DNA"/>
</dbReference>
<keyword evidence="2" id="KW-1185">Reference proteome</keyword>
<reference evidence="1" key="1">
    <citation type="submission" date="2006-10" db="EMBL/GenBank/DDBJ databases">
        <authorList>
            <person name="Amadeo P."/>
            <person name="Zhao Q."/>
            <person name="Wortman J."/>
            <person name="Fraser-Liggett C."/>
            <person name="Carlton J."/>
        </authorList>
    </citation>
    <scope>NUCLEOTIDE SEQUENCE</scope>
    <source>
        <strain evidence="1">G3</strain>
    </source>
</reference>